<dbReference type="EMBL" id="JBBLXS010000049">
    <property type="protein sequence ID" value="MEK0184404.1"/>
    <property type="molecule type" value="Genomic_DNA"/>
</dbReference>
<name>A0ABU8YJ49_9CYAN</name>
<organism evidence="1 2">
    <name type="scientific">Microcoleus anatoxicus PTRS2</name>
    <dbReference type="NCBI Taxonomy" id="2705321"/>
    <lineage>
        <taxon>Bacteria</taxon>
        <taxon>Bacillati</taxon>
        <taxon>Cyanobacteriota</taxon>
        <taxon>Cyanophyceae</taxon>
        <taxon>Oscillatoriophycideae</taxon>
        <taxon>Oscillatoriales</taxon>
        <taxon>Microcoleaceae</taxon>
        <taxon>Microcoleus</taxon>
        <taxon>Microcoleus anatoxicus</taxon>
    </lineage>
</organism>
<keyword evidence="2" id="KW-1185">Reference proteome</keyword>
<accession>A0ABU8YJ49</accession>
<comment type="caution">
    <text evidence="1">The sequence shown here is derived from an EMBL/GenBank/DDBJ whole genome shotgun (WGS) entry which is preliminary data.</text>
</comment>
<dbReference type="InterPro" id="IPR014945">
    <property type="entry name" value="DUF1816"/>
</dbReference>
<protein>
    <submittedName>
        <fullName evidence="1">DUF1816 domain-containing protein</fullName>
    </submittedName>
</protein>
<reference evidence="1 2" key="1">
    <citation type="journal article" date="2020" name="Harmful Algae">
        <title>Molecular and morphological characterization of a novel dihydroanatoxin-a producing Microcoleus species (cyanobacteria) from the Russian River, California, USA.</title>
        <authorList>
            <person name="Conklin K.Y."/>
            <person name="Stancheva R."/>
            <person name="Otten T.G."/>
            <person name="Fadness R."/>
            <person name="Boyer G.L."/>
            <person name="Read B."/>
            <person name="Zhang X."/>
            <person name="Sheath R.G."/>
        </authorList>
    </citation>
    <scope>NUCLEOTIDE SEQUENCE [LARGE SCALE GENOMIC DNA]</scope>
    <source>
        <strain evidence="1 2">PTRS2</strain>
    </source>
</reference>
<gene>
    <name evidence="1" type="ORF">WMG39_06000</name>
</gene>
<sequence length="91" mass="10627">MMFGFSMFAMYVIAFLILTQPMSSGRNRDWWVEVDTDSPNRTYYFGPYRSKDEAENSTIGYIRDLERKGAKKISIDIKQGRQPSQLQTSEE</sequence>
<dbReference type="Proteomes" id="UP001384579">
    <property type="component" value="Unassembled WGS sequence"/>
</dbReference>
<proteinExistence type="predicted"/>
<dbReference type="RefSeq" id="WP_340541292.1">
    <property type="nucleotide sequence ID" value="NZ_JBBLXS010000049.1"/>
</dbReference>
<evidence type="ECO:0000313" key="1">
    <source>
        <dbReference type="EMBL" id="MEK0184404.1"/>
    </source>
</evidence>
<evidence type="ECO:0000313" key="2">
    <source>
        <dbReference type="Proteomes" id="UP001384579"/>
    </source>
</evidence>
<dbReference type="Pfam" id="PF08846">
    <property type="entry name" value="DUF1816"/>
    <property type="match status" value="1"/>
</dbReference>